<gene>
    <name evidence="1" type="ORF">P0Y49_12615</name>
</gene>
<reference evidence="1" key="1">
    <citation type="submission" date="2023-03" db="EMBL/GenBank/DDBJ databases">
        <title>Andean soil-derived lignocellulolytic bacterial consortium as a source of novel taxa and putative plastic-active enzymes.</title>
        <authorList>
            <person name="Diaz-Garcia L."/>
            <person name="Chuvochina M."/>
            <person name="Feuerriegel G."/>
            <person name="Bunk B."/>
            <person name="Sproer C."/>
            <person name="Streit W.R."/>
            <person name="Rodriguez L.M."/>
            <person name="Overmann J."/>
            <person name="Jimenez D.J."/>
        </authorList>
    </citation>
    <scope>NUCLEOTIDE SEQUENCE</scope>
    <source>
        <strain evidence="1">MAG 3858</strain>
    </source>
</reference>
<proteinExistence type="predicted"/>
<organism evidence="1 2">
    <name type="scientific">Candidatus Pedobacter colombiensis</name>
    <dbReference type="NCBI Taxonomy" id="3121371"/>
    <lineage>
        <taxon>Bacteria</taxon>
        <taxon>Pseudomonadati</taxon>
        <taxon>Bacteroidota</taxon>
        <taxon>Sphingobacteriia</taxon>
        <taxon>Sphingobacteriales</taxon>
        <taxon>Sphingobacteriaceae</taxon>
        <taxon>Pedobacter</taxon>
    </lineage>
</organism>
<protein>
    <submittedName>
        <fullName evidence="1">Uncharacterized protein</fullName>
    </submittedName>
</protein>
<evidence type="ECO:0000313" key="1">
    <source>
        <dbReference type="EMBL" id="WEK17638.1"/>
    </source>
</evidence>
<sequence length="166" mass="18865">MQLILLLCFLSCFSFGQINDPIRKQIKDSVLFKGVNKLVITNDKSLNQNLFLLQSEFMKRGYTVIVNRKQFTVSTRDSLTEHGTGAYVFNGHIISNGIELSGKYNVNVAATIFGDKGQVFKYDIEFLGAEKAMSKRLFFLLMDIAKSIEGEKIYVNETRKKRGSLF</sequence>
<dbReference type="AlphaFoldDB" id="A0AAJ5W5S4"/>
<accession>A0AAJ5W5S4</accession>
<dbReference type="EMBL" id="CP119313">
    <property type="protein sequence ID" value="WEK17638.1"/>
    <property type="molecule type" value="Genomic_DNA"/>
</dbReference>
<name>A0AAJ5W5S4_9SPHI</name>
<dbReference type="Proteomes" id="UP001214530">
    <property type="component" value="Chromosome"/>
</dbReference>
<evidence type="ECO:0000313" key="2">
    <source>
        <dbReference type="Proteomes" id="UP001214530"/>
    </source>
</evidence>